<dbReference type="EMBL" id="JAAXOY010000374">
    <property type="protein sequence ID" value="NKY40500.1"/>
    <property type="molecule type" value="Genomic_DNA"/>
</dbReference>
<keyword evidence="4 7" id="KW-1133">Transmembrane helix</keyword>
<evidence type="ECO:0000256" key="2">
    <source>
        <dbReference type="ARBA" id="ARBA00022475"/>
    </source>
</evidence>
<dbReference type="SUPFAM" id="SSF103473">
    <property type="entry name" value="MFS general substrate transporter"/>
    <property type="match status" value="1"/>
</dbReference>
<feature type="transmembrane region" description="Helical" evidence="7">
    <location>
        <begin position="56"/>
        <end position="74"/>
    </location>
</feature>
<proteinExistence type="predicted"/>
<dbReference type="InterPro" id="IPR020846">
    <property type="entry name" value="MFS_dom"/>
</dbReference>
<dbReference type="Pfam" id="PF07690">
    <property type="entry name" value="MFS_1"/>
    <property type="match status" value="1"/>
</dbReference>
<feature type="compositionally biased region" description="Basic and acidic residues" evidence="6">
    <location>
        <begin position="201"/>
        <end position="215"/>
    </location>
</feature>
<feature type="transmembrane region" description="Helical" evidence="7">
    <location>
        <begin position="139"/>
        <end position="162"/>
    </location>
</feature>
<dbReference type="PANTHER" id="PTHR43124">
    <property type="entry name" value="PURINE EFFLUX PUMP PBUE"/>
    <property type="match status" value="1"/>
</dbReference>
<evidence type="ECO:0000256" key="5">
    <source>
        <dbReference type="ARBA" id="ARBA00023136"/>
    </source>
</evidence>
<evidence type="ECO:0000256" key="3">
    <source>
        <dbReference type="ARBA" id="ARBA00022692"/>
    </source>
</evidence>
<sequence length="241" mass="23913">MSNSSVALMDTTGRLPWPSLLVLGGATFVMVTGEMLPTAVLPAMSADLDVPQARTGLLVSLWALTVVVATFPLVRLTARFDRRTVVAGALVVFAVSAVLTALAPTYTVAVGARVAGAAATGLLWAAVNTHTADLVHPSHLARAVAVVLGGATLGTVLGTPLASVVAQAWDWRGAFVALAVLALVAAVLVRVVVGTVTAPARGEETPGRRDGRSADADEGGGGGAAAPGASTVGAAGGARPA</sequence>
<dbReference type="PROSITE" id="PS50850">
    <property type="entry name" value="MFS"/>
    <property type="match status" value="1"/>
</dbReference>
<evidence type="ECO:0000259" key="8">
    <source>
        <dbReference type="PROSITE" id="PS50850"/>
    </source>
</evidence>
<dbReference type="PANTHER" id="PTHR43124:SF3">
    <property type="entry name" value="CHLORAMPHENICOL EFFLUX PUMP RV0191"/>
    <property type="match status" value="1"/>
</dbReference>
<feature type="transmembrane region" description="Helical" evidence="7">
    <location>
        <begin position="86"/>
        <end position="104"/>
    </location>
</feature>
<dbReference type="InterPro" id="IPR036259">
    <property type="entry name" value="MFS_trans_sf"/>
</dbReference>
<evidence type="ECO:0000256" key="7">
    <source>
        <dbReference type="SAM" id="Phobius"/>
    </source>
</evidence>
<dbReference type="InterPro" id="IPR050189">
    <property type="entry name" value="MFS_Efflux_Transporters"/>
</dbReference>
<evidence type="ECO:0000313" key="9">
    <source>
        <dbReference type="EMBL" id="NKY40500.1"/>
    </source>
</evidence>
<feature type="transmembrane region" description="Helical" evidence="7">
    <location>
        <begin position="110"/>
        <end position="127"/>
    </location>
</feature>
<feature type="non-terminal residue" evidence="9">
    <location>
        <position position="241"/>
    </location>
</feature>
<dbReference type="RefSeq" id="WP_168679435.1">
    <property type="nucleotide sequence ID" value="NZ_JAAXOY010000374.1"/>
</dbReference>
<feature type="region of interest" description="Disordered" evidence="6">
    <location>
        <begin position="200"/>
        <end position="241"/>
    </location>
</feature>
<keyword evidence="3 7" id="KW-0812">Transmembrane</keyword>
<evidence type="ECO:0000313" key="10">
    <source>
        <dbReference type="Proteomes" id="UP000777774"/>
    </source>
</evidence>
<protein>
    <submittedName>
        <fullName evidence="9">MFS transporter</fullName>
    </submittedName>
</protein>
<name>A0ABX1K3I4_9CELL</name>
<reference evidence="9 10" key="1">
    <citation type="submission" date="2020-04" db="EMBL/GenBank/DDBJ databases">
        <title>MicrobeNet Type strains.</title>
        <authorList>
            <person name="Nicholson A.C."/>
        </authorList>
    </citation>
    <scope>NUCLEOTIDE SEQUENCE [LARGE SCALE GENOMIC DNA]</scope>
    <source>
        <strain evidence="9 10">ATCC BAA-787</strain>
    </source>
</reference>
<gene>
    <name evidence="9" type="ORF">HGA02_13455</name>
</gene>
<dbReference type="InterPro" id="IPR011701">
    <property type="entry name" value="MFS"/>
</dbReference>
<evidence type="ECO:0000256" key="6">
    <source>
        <dbReference type="SAM" id="MobiDB-lite"/>
    </source>
</evidence>
<feature type="domain" description="Major facilitator superfamily (MFS) profile" evidence="8">
    <location>
        <begin position="19"/>
        <end position="241"/>
    </location>
</feature>
<keyword evidence="5 7" id="KW-0472">Membrane</keyword>
<comment type="subcellular location">
    <subcellularLocation>
        <location evidence="1">Cell membrane</location>
        <topology evidence="1">Multi-pass membrane protein</topology>
    </subcellularLocation>
</comment>
<accession>A0ABX1K3I4</accession>
<evidence type="ECO:0000256" key="1">
    <source>
        <dbReference type="ARBA" id="ARBA00004651"/>
    </source>
</evidence>
<feature type="compositionally biased region" description="Low complexity" evidence="6">
    <location>
        <begin position="226"/>
        <end position="241"/>
    </location>
</feature>
<keyword evidence="10" id="KW-1185">Reference proteome</keyword>
<keyword evidence="2" id="KW-1003">Cell membrane</keyword>
<dbReference type="Gene3D" id="1.20.1250.20">
    <property type="entry name" value="MFS general substrate transporter like domains"/>
    <property type="match status" value="1"/>
</dbReference>
<feature type="transmembrane region" description="Helical" evidence="7">
    <location>
        <begin position="174"/>
        <end position="193"/>
    </location>
</feature>
<comment type="caution">
    <text evidence="9">The sequence shown here is derived from an EMBL/GenBank/DDBJ whole genome shotgun (WGS) entry which is preliminary data.</text>
</comment>
<organism evidence="9 10">
    <name type="scientific">Cellulomonas septica</name>
    <dbReference type="NCBI Taxonomy" id="285080"/>
    <lineage>
        <taxon>Bacteria</taxon>
        <taxon>Bacillati</taxon>
        <taxon>Actinomycetota</taxon>
        <taxon>Actinomycetes</taxon>
        <taxon>Micrococcales</taxon>
        <taxon>Cellulomonadaceae</taxon>
        <taxon>Cellulomonas</taxon>
    </lineage>
</organism>
<feature type="transmembrane region" description="Helical" evidence="7">
    <location>
        <begin position="20"/>
        <end position="44"/>
    </location>
</feature>
<dbReference type="Proteomes" id="UP000777774">
    <property type="component" value="Unassembled WGS sequence"/>
</dbReference>
<evidence type="ECO:0000256" key="4">
    <source>
        <dbReference type="ARBA" id="ARBA00022989"/>
    </source>
</evidence>